<keyword evidence="2 5" id="KW-0808">Transferase</keyword>
<dbReference type="Pfam" id="PF00406">
    <property type="entry name" value="ADK"/>
    <property type="match status" value="1"/>
</dbReference>
<reference evidence="6 7" key="1">
    <citation type="submission" date="2017-03" db="EMBL/GenBank/DDBJ databases">
        <title>An alternative strategy for trypanosome survival in the mammalian bloodstream revealed through genome and transcriptome analysis of the ubiquitous bovine parasite Trypanosoma (Megatrypanum) theileri.</title>
        <authorList>
            <person name="Kelly S."/>
            <person name="Ivens A."/>
            <person name="Mott A."/>
            <person name="O'Neill E."/>
            <person name="Emms D."/>
            <person name="Macleod O."/>
            <person name="Voorheis P."/>
            <person name="Matthews J."/>
            <person name="Matthews K."/>
            <person name="Carrington M."/>
        </authorList>
    </citation>
    <scope>NUCLEOTIDE SEQUENCE [LARGE SCALE GENOMIC DNA]</scope>
    <source>
        <strain evidence="6">Edinburgh</strain>
    </source>
</reference>
<dbReference type="PROSITE" id="PS00113">
    <property type="entry name" value="ADENYLATE_KINASE"/>
    <property type="match status" value="1"/>
</dbReference>
<keyword evidence="7" id="KW-1185">Reference proteome</keyword>
<evidence type="ECO:0000313" key="6">
    <source>
        <dbReference type="EMBL" id="ORC89539.1"/>
    </source>
</evidence>
<evidence type="ECO:0000256" key="3">
    <source>
        <dbReference type="ARBA" id="ARBA00022741"/>
    </source>
</evidence>
<dbReference type="STRING" id="67003.A0A1X0NZB3"/>
<dbReference type="InterPro" id="IPR033690">
    <property type="entry name" value="Adenylat_kinase_CS"/>
</dbReference>
<dbReference type="AlphaFoldDB" id="A0A1X0NZB3"/>
<dbReference type="GO" id="GO:0004017">
    <property type="term" value="F:AMP kinase activity"/>
    <property type="evidence" value="ECO:0007669"/>
    <property type="project" value="InterPro"/>
</dbReference>
<dbReference type="VEuPathDB" id="TriTrypDB:TM35_000123140"/>
<comment type="caution">
    <text evidence="6">The sequence shown here is derived from an EMBL/GenBank/DDBJ whole genome shotgun (WGS) entry which is preliminary data.</text>
</comment>
<dbReference type="Proteomes" id="UP000192257">
    <property type="component" value="Unassembled WGS sequence"/>
</dbReference>
<dbReference type="Gene3D" id="3.40.50.300">
    <property type="entry name" value="P-loop containing nucleotide triphosphate hydrolases"/>
    <property type="match status" value="1"/>
</dbReference>
<evidence type="ECO:0000256" key="5">
    <source>
        <dbReference type="RuleBase" id="RU003330"/>
    </source>
</evidence>
<dbReference type="InterPro" id="IPR027417">
    <property type="entry name" value="P-loop_NTPase"/>
</dbReference>
<evidence type="ECO:0000256" key="2">
    <source>
        <dbReference type="ARBA" id="ARBA00022679"/>
    </source>
</evidence>
<dbReference type="CDD" id="cd22981">
    <property type="entry name" value="DD_TbAK-like"/>
    <property type="match status" value="1"/>
</dbReference>
<protein>
    <submittedName>
        <fullName evidence="6">Adenylate kinase</fullName>
    </submittedName>
</protein>
<name>A0A1X0NZB3_9TRYP</name>
<organism evidence="6 7">
    <name type="scientific">Trypanosoma theileri</name>
    <dbReference type="NCBI Taxonomy" id="67003"/>
    <lineage>
        <taxon>Eukaryota</taxon>
        <taxon>Discoba</taxon>
        <taxon>Euglenozoa</taxon>
        <taxon>Kinetoplastea</taxon>
        <taxon>Metakinetoplastina</taxon>
        <taxon>Trypanosomatida</taxon>
        <taxon>Trypanosomatidae</taxon>
        <taxon>Trypanosoma</taxon>
    </lineage>
</organism>
<evidence type="ECO:0000256" key="1">
    <source>
        <dbReference type="ARBA" id="ARBA00007220"/>
    </source>
</evidence>
<dbReference type="PRINTS" id="PR00094">
    <property type="entry name" value="ADENYLTKNASE"/>
</dbReference>
<dbReference type="InterPro" id="IPR036193">
    <property type="entry name" value="ADK_active_lid_dom_sf"/>
</dbReference>
<dbReference type="InterPro" id="IPR006259">
    <property type="entry name" value="Adenyl_kin_sub"/>
</dbReference>
<gene>
    <name evidence="6" type="ORF">TM35_000123140</name>
</gene>
<dbReference type="HAMAP" id="MF_00235">
    <property type="entry name" value="Adenylate_kinase_Adk"/>
    <property type="match status" value="1"/>
</dbReference>
<dbReference type="RefSeq" id="XP_028883605.1">
    <property type="nucleotide sequence ID" value="XM_029025289.1"/>
</dbReference>
<keyword evidence="3" id="KW-0547">Nucleotide-binding</keyword>
<dbReference type="SUPFAM" id="SSF57774">
    <property type="entry name" value="Microbial and mitochondrial ADK, insert 'zinc finger' domain"/>
    <property type="match status" value="1"/>
</dbReference>
<dbReference type="InterPro" id="IPR000850">
    <property type="entry name" value="Adenylat/UMP-CMP_kin"/>
</dbReference>
<dbReference type="SUPFAM" id="SSF52540">
    <property type="entry name" value="P-loop containing nucleoside triphosphate hydrolases"/>
    <property type="match status" value="1"/>
</dbReference>
<dbReference type="PANTHER" id="PTHR23359">
    <property type="entry name" value="NUCLEOTIDE KINASE"/>
    <property type="match status" value="1"/>
</dbReference>
<dbReference type="GO" id="GO:0005524">
    <property type="term" value="F:ATP binding"/>
    <property type="evidence" value="ECO:0007669"/>
    <property type="project" value="InterPro"/>
</dbReference>
<dbReference type="GeneID" id="39985069"/>
<comment type="similarity">
    <text evidence="1 5">Belongs to the adenylate kinase family.</text>
</comment>
<dbReference type="EMBL" id="NBCO01000012">
    <property type="protein sequence ID" value="ORC89539.1"/>
    <property type="molecule type" value="Genomic_DNA"/>
</dbReference>
<dbReference type="NCBIfam" id="TIGR01351">
    <property type="entry name" value="adk"/>
    <property type="match status" value="1"/>
</dbReference>
<dbReference type="CDD" id="cd01428">
    <property type="entry name" value="ADK"/>
    <property type="match status" value="1"/>
</dbReference>
<evidence type="ECO:0000256" key="4">
    <source>
        <dbReference type="ARBA" id="ARBA00022777"/>
    </source>
</evidence>
<accession>A0A1X0NZB3</accession>
<sequence>MVNFTDDAIAYMREHNVAFIMEHILRNILRDLPPDPAAYIHDLMERPIPPQILLAGPPGSGRRSQCRALAEHFGVVHVSSGELLRAEVEAGSEAGILAESFLRAGTLVPNALITGMIRRRLEEKDAKTRGWILDGFPRSQEQAEAMEAEGIAPHVCIMLDLPDDIAYERIEHRRTDPATGLTYHLLYNPPPKDDVALCERLTQDENDRREVVQRRLKVYRNTAEGLLRHYGAILERVDASHDIDDVTKDVIAAVQKHLLQ</sequence>
<dbReference type="OrthoDB" id="439792at2759"/>
<proteinExistence type="inferred from homology"/>
<evidence type="ECO:0000313" key="7">
    <source>
        <dbReference type="Proteomes" id="UP000192257"/>
    </source>
</evidence>
<keyword evidence="4 5" id="KW-0418">Kinase</keyword>